<dbReference type="Pfam" id="PF18701">
    <property type="entry name" value="DUF5641"/>
    <property type="match status" value="1"/>
</dbReference>
<dbReference type="PROSITE" id="PS50994">
    <property type="entry name" value="INTEGRASE"/>
    <property type="match status" value="1"/>
</dbReference>
<proteinExistence type="predicted"/>
<dbReference type="PANTHER" id="PTHR47331:SF1">
    <property type="entry name" value="GAG-LIKE PROTEIN"/>
    <property type="match status" value="1"/>
</dbReference>
<dbReference type="InterPro" id="IPR041588">
    <property type="entry name" value="Integrase_H2C2"/>
</dbReference>
<gene>
    <name evidence="3" type="primary">LOC114252183</name>
</gene>
<dbReference type="InterPro" id="IPR036397">
    <property type="entry name" value="RNaseH_sf"/>
</dbReference>
<dbReference type="Proteomes" id="UP000504629">
    <property type="component" value="Unplaced"/>
</dbReference>
<dbReference type="Pfam" id="PF05380">
    <property type="entry name" value="Peptidase_A17"/>
    <property type="match status" value="1"/>
</dbReference>
<dbReference type="AlphaFoldDB" id="A0A6J2KK58"/>
<dbReference type="SUPFAM" id="SSF56672">
    <property type="entry name" value="DNA/RNA polymerases"/>
    <property type="match status" value="1"/>
</dbReference>
<dbReference type="RefSeq" id="XP_028042490.1">
    <property type="nucleotide sequence ID" value="XM_028186689.1"/>
</dbReference>
<dbReference type="OrthoDB" id="8958038at2759"/>
<reference evidence="3" key="1">
    <citation type="submission" date="2025-08" db="UniProtKB">
        <authorList>
            <consortium name="RefSeq"/>
        </authorList>
    </citation>
    <scope>IDENTIFICATION</scope>
    <source>
        <tissue evidence="3">Silk gland</tissue>
    </source>
</reference>
<dbReference type="GO" id="GO:0042575">
    <property type="term" value="C:DNA polymerase complex"/>
    <property type="evidence" value="ECO:0007669"/>
    <property type="project" value="UniProtKB-ARBA"/>
</dbReference>
<evidence type="ECO:0000259" key="1">
    <source>
        <dbReference type="PROSITE" id="PS50994"/>
    </source>
</evidence>
<dbReference type="InterPro" id="IPR012337">
    <property type="entry name" value="RNaseH-like_sf"/>
</dbReference>
<dbReference type="Pfam" id="PF17921">
    <property type="entry name" value="Integrase_H2C2"/>
    <property type="match status" value="1"/>
</dbReference>
<dbReference type="KEGG" id="bman:114252183"/>
<protein>
    <submittedName>
        <fullName evidence="3">Uncharacterized protein LOC114252183</fullName>
    </submittedName>
</protein>
<evidence type="ECO:0000313" key="2">
    <source>
        <dbReference type="Proteomes" id="UP000504629"/>
    </source>
</evidence>
<keyword evidence="2" id="KW-1185">Reference proteome</keyword>
<evidence type="ECO:0000313" key="3">
    <source>
        <dbReference type="RefSeq" id="XP_028042490.1"/>
    </source>
</evidence>
<organism evidence="2 3">
    <name type="scientific">Bombyx mandarina</name>
    <name type="common">Wild silk moth</name>
    <name type="synonym">Wild silkworm</name>
    <dbReference type="NCBI Taxonomy" id="7092"/>
    <lineage>
        <taxon>Eukaryota</taxon>
        <taxon>Metazoa</taxon>
        <taxon>Ecdysozoa</taxon>
        <taxon>Arthropoda</taxon>
        <taxon>Hexapoda</taxon>
        <taxon>Insecta</taxon>
        <taxon>Pterygota</taxon>
        <taxon>Neoptera</taxon>
        <taxon>Endopterygota</taxon>
        <taxon>Lepidoptera</taxon>
        <taxon>Glossata</taxon>
        <taxon>Ditrysia</taxon>
        <taxon>Bombycoidea</taxon>
        <taxon>Bombycidae</taxon>
        <taxon>Bombycinae</taxon>
        <taxon>Bombyx</taxon>
    </lineage>
</organism>
<dbReference type="InterPro" id="IPR040676">
    <property type="entry name" value="DUF5641"/>
</dbReference>
<name>A0A6J2KK58_BOMMA</name>
<dbReference type="InterPro" id="IPR008042">
    <property type="entry name" value="Retrotrans_Pao"/>
</dbReference>
<dbReference type="PANTHER" id="PTHR47331">
    <property type="entry name" value="PHD-TYPE DOMAIN-CONTAINING PROTEIN"/>
    <property type="match status" value="1"/>
</dbReference>
<dbReference type="GO" id="GO:0003676">
    <property type="term" value="F:nucleic acid binding"/>
    <property type="evidence" value="ECO:0007669"/>
    <property type="project" value="InterPro"/>
</dbReference>
<dbReference type="GO" id="GO:0071897">
    <property type="term" value="P:DNA biosynthetic process"/>
    <property type="evidence" value="ECO:0007669"/>
    <property type="project" value="UniProtKB-ARBA"/>
</dbReference>
<sequence length="1084" mass="124871">MRVGKPDEPCATRTPLGWCLHGRVPNAYLPNSAARHTSLFVSSDVIESECTLREIHEEVRRSFSIESMGVSGKPRQNSEDLRAVEILERTSTLINGQWHVGLPWRDETCTMPDSYLTALRRLKGVEQKLKNNKEYAKRYEERIRHLFENDFAKKLISSNVTPLKTWYLPHFGVDNPNKKKLRLVFDAAAKTNGLSLNDYLLKGPDLLMSLFGIMLRFRENRIAVSGDIKDMFLKVKIRPEDQDAFRFLYREEPEGNINTYVMTSLIFGANCSPFIAQFVKNKNAQRYESSMPAAASAIYSSHYMDYIHYMDDYITEAVFQKWLKWIYLLESLKDVSLPRYYPAATIRVNETNNETLPLSSSHSTISRTTATNNATSVAHAESATNIASHSYNNNCGDDYTGVLTRTGYRNLQMHIFCDASNKAYCAVAYWRWIDDEFNIRVAFIASKSRVAGNKPITIPRLELQAAVLAARLADSVTREHIIKPEQRIFWSDSTTVLQWIRNDARDYKVYVANRLGEIDELTKIKEWRYVPTKLNVADIATRENYKFPALQDEWLYGPTFLRHEANEWPHDFISDRKETLPECVNLIKVEVQEINLPVPDATRFSSWLRLLRSTSLVLKFINKCKKLTFEFDDTMEKAEILLLKKSQAESFKKELTEIKNSGCVSKTSNILTLSPYLDEYGVIRVGGRIGAATGILPESKNPIILDGRSYIARLIVKYYHYYYAHGNQETIVNEVKQRYWITRLRPTVKHITSKCSFCRIRKSKPEVQRMGDLPGARMAHQQRPFTYCGVDLFGPMEVTVGRRREKRYGVLFTCLTVRAIHLELVNNLTADSFIMALRRMAARRGWPQYMYSDNGTNLRGANTELKKSIKDLDEDVLKDKASNHGIKWTFIPPASPHWGGAWERLIRSVKTSLKVILNERAPREETLNTLLTEVENMVNSRPLTHVSVNPNDPETLTPNHFLLGSSSSLPHIGKFDNTDTYMRKLWRSSQRLADMYWRRWVKEVLPDLIPRRKWQEERKNLQVGDLVLIVDPDGPRNSWPKGIILEVIPGRDNRVRMVRVKTKSGILTRSVTRIARLSVESECC</sequence>
<dbReference type="GeneID" id="114252183"/>
<dbReference type="Gene3D" id="3.30.420.10">
    <property type="entry name" value="Ribonuclease H-like superfamily/Ribonuclease H"/>
    <property type="match status" value="1"/>
</dbReference>
<dbReference type="SUPFAM" id="SSF53098">
    <property type="entry name" value="Ribonuclease H-like"/>
    <property type="match status" value="1"/>
</dbReference>
<dbReference type="InterPro" id="IPR043502">
    <property type="entry name" value="DNA/RNA_pol_sf"/>
</dbReference>
<feature type="domain" description="Integrase catalytic" evidence="1">
    <location>
        <begin position="780"/>
        <end position="966"/>
    </location>
</feature>
<dbReference type="InterPro" id="IPR001584">
    <property type="entry name" value="Integrase_cat-core"/>
</dbReference>
<dbReference type="GO" id="GO:0015074">
    <property type="term" value="P:DNA integration"/>
    <property type="evidence" value="ECO:0007669"/>
    <property type="project" value="InterPro"/>
</dbReference>
<accession>A0A6J2KK58</accession>